<dbReference type="eggNOG" id="KOG0331">
    <property type="taxonomic scope" value="Eukaryota"/>
</dbReference>
<feature type="domain" description="Helicase ATP-binding" evidence="10">
    <location>
        <begin position="159"/>
        <end position="334"/>
    </location>
</feature>
<dbReference type="PANTHER" id="PTHR47958">
    <property type="entry name" value="ATP-DEPENDENT RNA HELICASE DBP3"/>
    <property type="match status" value="1"/>
</dbReference>
<dbReference type="GO" id="GO:0003724">
    <property type="term" value="F:RNA helicase activity"/>
    <property type="evidence" value="ECO:0007669"/>
    <property type="project" value="UniProtKB-EC"/>
</dbReference>
<accession>A0A1X7V7K1</accession>
<feature type="compositionally biased region" description="Basic residues" evidence="9">
    <location>
        <begin position="14"/>
        <end position="24"/>
    </location>
</feature>
<evidence type="ECO:0000256" key="3">
    <source>
        <dbReference type="ARBA" id="ARBA00022801"/>
    </source>
</evidence>
<evidence type="ECO:0000313" key="14">
    <source>
        <dbReference type="Proteomes" id="UP000007879"/>
    </source>
</evidence>
<evidence type="ECO:0000313" key="13">
    <source>
        <dbReference type="EnsemblMetazoa" id="Aqu2.1.35784_001"/>
    </source>
</evidence>
<dbReference type="PROSITE" id="PS51194">
    <property type="entry name" value="HELICASE_CTER"/>
    <property type="match status" value="1"/>
</dbReference>
<dbReference type="Pfam" id="PF00270">
    <property type="entry name" value="DEAD"/>
    <property type="match status" value="1"/>
</dbReference>
<proteinExistence type="inferred from homology"/>
<keyword evidence="14" id="KW-1185">Reference proteome</keyword>
<keyword evidence="2 8" id="KW-0547">Nucleotide-binding</keyword>
<dbReference type="SMART" id="SM00490">
    <property type="entry name" value="HELICc"/>
    <property type="match status" value="1"/>
</dbReference>
<feature type="compositionally biased region" description="Polar residues" evidence="9">
    <location>
        <begin position="560"/>
        <end position="570"/>
    </location>
</feature>
<feature type="region of interest" description="Disordered" evidence="9">
    <location>
        <begin position="595"/>
        <end position="619"/>
    </location>
</feature>
<sequence>MSRGSFGRYPSSSSRRRSRSRSPRRQSYSNDSRYGGYGGYSGYSGSSHHGHGYNSGPSGYHKERSDYRNLDTYVPRKTRWDTEKLPSFRKNFFREHPNSVARPQSEVAEYCRSRNMFVKGQNIPKPCLKFEEANFPEYMYDVMKRQGFVEPTPIQAQGWSMALSGSDVVGIAQTGSGKTLAYSLPGLIHIENQPRLQKGEGPIVLVLAPTRELAIQVQNVVQEYSKVVGLRTCCVYGGAPKVPQLREISSGCHFVIATPGRLIDFMESGKVSLKRCTYLVLDEADRMLDMGFEPQIRKIFDQIRPDRQVLMWSATWPKEVQGLAGDFLKNYIQVNIGSLELCANHNITQVVEICEEFQKESKLNSLLESIMGQKENKTIIFVETKRRVDEITRKLRYGGWPAICIHGDKVQTEREWVLNEFRSGKAPILLATDVASRGLDVTDIKYVINFDFPGNTEDYVHRIGRTARAKNTGTAYSFFTKQNARQAKDLLDILREAGQSINPKLYDMMEFAKTMIKEKSRMRYQARHSGGVGSSGGSKPMNGHGGRGRGGKFPRGKGSSPWSSATNGPSAANGGTANGYSGMYSGGGYGSYSQQPPALNMYPPPPPPPPPRGLEQNAAQFSMPMMYYPVPPHVPIQQPPVPPTTASQ</sequence>
<dbReference type="EnsemblMetazoa" id="XM_003385464.3">
    <property type="protein sequence ID" value="XP_003385512.1"/>
    <property type="gene ID" value="LOC100640409"/>
</dbReference>
<feature type="compositionally biased region" description="Basic residues" evidence="9">
    <location>
        <begin position="546"/>
        <end position="555"/>
    </location>
</feature>
<dbReference type="OrthoDB" id="196131at2759"/>
<dbReference type="InterPro" id="IPR014014">
    <property type="entry name" value="RNA_helicase_DEAD_Q_motif"/>
</dbReference>
<feature type="compositionally biased region" description="Pro residues" evidence="9">
    <location>
        <begin position="602"/>
        <end position="612"/>
    </location>
</feature>
<evidence type="ECO:0000256" key="6">
    <source>
        <dbReference type="ARBA" id="ARBA00047984"/>
    </source>
</evidence>
<dbReference type="FunFam" id="3.40.50.300:FF:000008">
    <property type="entry name" value="ATP-dependent RNA helicase RhlB"/>
    <property type="match status" value="1"/>
</dbReference>
<dbReference type="GO" id="GO:0003676">
    <property type="term" value="F:nucleic acid binding"/>
    <property type="evidence" value="ECO:0007669"/>
    <property type="project" value="InterPro"/>
</dbReference>
<evidence type="ECO:0000256" key="8">
    <source>
        <dbReference type="RuleBase" id="RU000492"/>
    </source>
</evidence>
<evidence type="ECO:0000259" key="11">
    <source>
        <dbReference type="PROSITE" id="PS51194"/>
    </source>
</evidence>
<evidence type="ECO:0000256" key="9">
    <source>
        <dbReference type="SAM" id="MobiDB-lite"/>
    </source>
</evidence>
<dbReference type="CDD" id="cd18787">
    <property type="entry name" value="SF2_C_DEAD"/>
    <property type="match status" value="1"/>
</dbReference>
<dbReference type="InParanoid" id="A0A1X7V7K1"/>
<organism evidence="13">
    <name type="scientific">Amphimedon queenslandica</name>
    <name type="common">Sponge</name>
    <dbReference type="NCBI Taxonomy" id="400682"/>
    <lineage>
        <taxon>Eukaryota</taxon>
        <taxon>Metazoa</taxon>
        <taxon>Porifera</taxon>
        <taxon>Demospongiae</taxon>
        <taxon>Heteroscleromorpha</taxon>
        <taxon>Haplosclerida</taxon>
        <taxon>Niphatidae</taxon>
        <taxon>Amphimedon</taxon>
    </lineage>
</organism>
<dbReference type="EnsemblMetazoa" id="Aqu2.1.35784_001">
    <property type="protein sequence ID" value="Aqu2.1.35784_001"/>
    <property type="gene ID" value="Aqu2.1.35784"/>
</dbReference>
<dbReference type="STRING" id="400682.A0A1X7V7K1"/>
<evidence type="ECO:0000256" key="2">
    <source>
        <dbReference type="ARBA" id="ARBA00022741"/>
    </source>
</evidence>
<evidence type="ECO:0000256" key="1">
    <source>
        <dbReference type="ARBA" id="ARBA00012552"/>
    </source>
</evidence>
<evidence type="ECO:0000259" key="12">
    <source>
        <dbReference type="PROSITE" id="PS51195"/>
    </source>
</evidence>
<dbReference type="PROSITE" id="PS51192">
    <property type="entry name" value="HELICASE_ATP_BIND_1"/>
    <property type="match status" value="1"/>
</dbReference>
<reference evidence="14" key="1">
    <citation type="journal article" date="2010" name="Nature">
        <title>The Amphimedon queenslandica genome and the evolution of animal complexity.</title>
        <authorList>
            <person name="Srivastava M."/>
            <person name="Simakov O."/>
            <person name="Chapman J."/>
            <person name="Fahey B."/>
            <person name="Gauthier M.E."/>
            <person name="Mitros T."/>
            <person name="Richards G.S."/>
            <person name="Conaco C."/>
            <person name="Dacre M."/>
            <person name="Hellsten U."/>
            <person name="Larroux C."/>
            <person name="Putnam N.H."/>
            <person name="Stanke M."/>
            <person name="Adamska M."/>
            <person name="Darling A."/>
            <person name="Degnan S.M."/>
            <person name="Oakley T.H."/>
            <person name="Plachetzki D.C."/>
            <person name="Zhai Y."/>
            <person name="Adamski M."/>
            <person name="Calcino A."/>
            <person name="Cummins S.F."/>
            <person name="Goodstein D.M."/>
            <person name="Harris C."/>
            <person name="Jackson D.J."/>
            <person name="Leys S.P."/>
            <person name="Shu S."/>
            <person name="Woodcroft B.J."/>
            <person name="Vervoort M."/>
            <person name="Kosik K.S."/>
            <person name="Manning G."/>
            <person name="Degnan B.M."/>
            <person name="Rokhsar D.S."/>
        </authorList>
    </citation>
    <scope>NUCLEOTIDE SEQUENCE [LARGE SCALE GENOMIC DNA]</scope>
</reference>
<feature type="short sequence motif" description="Q motif" evidence="7">
    <location>
        <begin position="128"/>
        <end position="156"/>
    </location>
</feature>
<keyword evidence="5 8" id="KW-0067">ATP-binding</keyword>
<keyword evidence="3 8" id="KW-0378">Hydrolase</keyword>
<feature type="compositionally biased region" description="Low complexity" evidence="9">
    <location>
        <begin position="1"/>
        <end position="13"/>
    </location>
</feature>
<dbReference type="GO" id="GO:0016787">
    <property type="term" value="F:hydrolase activity"/>
    <property type="evidence" value="ECO:0007669"/>
    <property type="project" value="UniProtKB-KW"/>
</dbReference>
<dbReference type="Proteomes" id="UP000007879">
    <property type="component" value="Unassembled WGS sequence"/>
</dbReference>
<dbReference type="InterPro" id="IPR000629">
    <property type="entry name" value="RNA-helicase_DEAD-box_CS"/>
</dbReference>
<dbReference type="OMA" id="CGEHEKS"/>
<reference evidence="13" key="2">
    <citation type="submission" date="2017-05" db="UniProtKB">
        <authorList>
            <consortium name="EnsemblMetazoa"/>
        </authorList>
    </citation>
    <scope>IDENTIFICATION</scope>
</reference>
<dbReference type="InterPro" id="IPR027417">
    <property type="entry name" value="P-loop_NTPase"/>
</dbReference>
<dbReference type="EC" id="3.6.4.13" evidence="1"/>
<name>A0A1X7V7K1_AMPQE</name>
<dbReference type="Pfam" id="PF00271">
    <property type="entry name" value="Helicase_C"/>
    <property type="match status" value="1"/>
</dbReference>
<dbReference type="FunCoup" id="A0A1X7V7K1">
    <property type="interactions" value="976"/>
</dbReference>
<evidence type="ECO:0000256" key="7">
    <source>
        <dbReference type="PROSITE-ProRule" id="PRU00552"/>
    </source>
</evidence>
<keyword evidence="4 8" id="KW-0347">Helicase</keyword>
<feature type="domain" description="DEAD-box RNA helicase Q" evidence="12">
    <location>
        <begin position="128"/>
        <end position="156"/>
    </location>
</feature>
<dbReference type="GO" id="GO:0005524">
    <property type="term" value="F:ATP binding"/>
    <property type="evidence" value="ECO:0007669"/>
    <property type="project" value="UniProtKB-KW"/>
</dbReference>
<dbReference type="SUPFAM" id="SSF52540">
    <property type="entry name" value="P-loop containing nucleoside triphosphate hydrolases"/>
    <property type="match status" value="1"/>
</dbReference>
<dbReference type="InterPro" id="IPR014001">
    <property type="entry name" value="Helicase_ATP-bd"/>
</dbReference>
<protein>
    <recommendedName>
        <fullName evidence="1">RNA helicase</fullName>
        <ecNumber evidence="1">3.6.4.13</ecNumber>
    </recommendedName>
</protein>
<dbReference type="Gene3D" id="3.40.50.300">
    <property type="entry name" value="P-loop containing nucleotide triphosphate hydrolases"/>
    <property type="match status" value="2"/>
</dbReference>
<dbReference type="KEGG" id="aqu:100640409"/>
<dbReference type="AlphaFoldDB" id="A0A1X7V7K1"/>
<dbReference type="InterPro" id="IPR011545">
    <property type="entry name" value="DEAD/DEAH_box_helicase_dom"/>
</dbReference>
<feature type="region of interest" description="Disordered" evidence="9">
    <location>
        <begin position="524"/>
        <end position="570"/>
    </location>
</feature>
<dbReference type="PROSITE" id="PS51195">
    <property type="entry name" value="Q_MOTIF"/>
    <property type="match status" value="1"/>
</dbReference>
<evidence type="ECO:0000256" key="5">
    <source>
        <dbReference type="ARBA" id="ARBA00022840"/>
    </source>
</evidence>
<feature type="compositionally biased region" description="Low complexity" evidence="9">
    <location>
        <begin position="25"/>
        <end position="34"/>
    </location>
</feature>
<comment type="catalytic activity">
    <reaction evidence="6">
        <text>ATP + H2O = ADP + phosphate + H(+)</text>
        <dbReference type="Rhea" id="RHEA:13065"/>
        <dbReference type="ChEBI" id="CHEBI:15377"/>
        <dbReference type="ChEBI" id="CHEBI:15378"/>
        <dbReference type="ChEBI" id="CHEBI:30616"/>
        <dbReference type="ChEBI" id="CHEBI:43474"/>
        <dbReference type="ChEBI" id="CHEBI:456216"/>
        <dbReference type="EC" id="3.6.4.13"/>
    </reaction>
</comment>
<feature type="region of interest" description="Disordered" evidence="9">
    <location>
        <begin position="1"/>
        <end position="41"/>
    </location>
</feature>
<comment type="similarity">
    <text evidence="8">Belongs to the DEAD box helicase family.</text>
</comment>
<evidence type="ECO:0000256" key="4">
    <source>
        <dbReference type="ARBA" id="ARBA00022806"/>
    </source>
</evidence>
<evidence type="ECO:0000259" key="10">
    <source>
        <dbReference type="PROSITE" id="PS51192"/>
    </source>
</evidence>
<dbReference type="SMART" id="SM00487">
    <property type="entry name" value="DEXDc"/>
    <property type="match status" value="1"/>
</dbReference>
<gene>
    <name evidence="13" type="primary">100640409</name>
</gene>
<dbReference type="FunFam" id="3.40.50.300:FF:000079">
    <property type="entry name" value="probable ATP-dependent RNA helicase DDX17"/>
    <property type="match status" value="1"/>
</dbReference>
<feature type="domain" description="Helicase C-terminal" evidence="11">
    <location>
        <begin position="362"/>
        <end position="509"/>
    </location>
</feature>
<dbReference type="InterPro" id="IPR001650">
    <property type="entry name" value="Helicase_C-like"/>
</dbReference>
<dbReference type="PROSITE" id="PS00039">
    <property type="entry name" value="DEAD_ATP_HELICASE"/>
    <property type="match status" value="1"/>
</dbReference>